<gene>
    <name evidence="2" type="ORF">JHL17_17350</name>
</gene>
<dbReference type="InterPro" id="IPR004360">
    <property type="entry name" value="Glyas_Fos-R_dOase_dom"/>
</dbReference>
<dbReference type="EMBL" id="JAENHM010000051">
    <property type="protein sequence ID" value="MBK1839180.1"/>
    <property type="molecule type" value="Genomic_DNA"/>
</dbReference>
<comment type="caution">
    <text evidence="2">The sequence shown here is derived from an EMBL/GenBank/DDBJ whole genome shotgun (WGS) entry which is preliminary data.</text>
</comment>
<feature type="domain" description="VOC" evidence="1">
    <location>
        <begin position="7"/>
        <end position="135"/>
    </location>
</feature>
<name>A0ABS1F6W1_9PROT</name>
<dbReference type="PANTHER" id="PTHR21366">
    <property type="entry name" value="GLYOXALASE FAMILY PROTEIN"/>
    <property type="match status" value="1"/>
</dbReference>
<dbReference type="RefSeq" id="WP_200194873.1">
    <property type="nucleotide sequence ID" value="NZ_JAENHM010000051.1"/>
</dbReference>
<accession>A0ABS1F6W1</accession>
<dbReference type="InterPro" id="IPR037523">
    <property type="entry name" value="VOC_core"/>
</dbReference>
<dbReference type="Pfam" id="PF00903">
    <property type="entry name" value="Glyoxalase"/>
    <property type="match status" value="1"/>
</dbReference>
<evidence type="ECO:0000313" key="3">
    <source>
        <dbReference type="Proteomes" id="UP000652760"/>
    </source>
</evidence>
<dbReference type="PANTHER" id="PTHR21366:SF22">
    <property type="entry name" value="VOC DOMAIN-CONTAINING PROTEIN"/>
    <property type="match status" value="1"/>
</dbReference>
<proteinExistence type="predicted"/>
<keyword evidence="3" id="KW-1185">Reference proteome</keyword>
<evidence type="ECO:0000259" key="1">
    <source>
        <dbReference type="PROSITE" id="PS51819"/>
    </source>
</evidence>
<protein>
    <submittedName>
        <fullName evidence="2">VOC family protein</fullName>
    </submittedName>
</protein>
<dbReference type="InterPro" id="IPR050383">
    <property type="entry name" value="GlyoxalaseI/FosfomycinResist"/>
</dbReference>
<dbReference type="Gene3D" id="3.10.180.10">
    <property type="entry name" value="2,3-Dihydroxybiphenyl 1,2-Dioxygenase, domain 1"/>
    <property type="match status" value="1"/>
</dbReference>
<dbReference type="InterPro" id="IPR029068">
    <property type="entry name" value="Glyas_Bleomycin-R_OHBP_Dase"/>
</dbReference>
<evidence type="ECO:0000313" key="2">
    <source>
        <dbReference type="EMBL" id="MBK1839180.1"/>
    </source>
</evidence>
<reference evidence="3" key="1">
    <citation type="submission" date="2021-01" db="EMBL/GenBank/DDBJ databases">
        <title>Genome public.</title>
        <authorList>
            <person name="Liu C."/>
            <person name="Sun Q."/>
        </authorList>
    </citation>
    <scope>NUCLEOTIDE SEQUENCE [LARGE SCALE GENOMIC DNA]</scope>
    <source>
        <strain evidence="3">YIM B02556</strain>
    </source>
</reference>
<dbReference type="Proteomes" id="UP000652760">
    <property type="component" value="Unassembled WGS sequence"/>
</dbReference>
<organism evidence="2 3">
    <name type="scientific">Azospirillum endophyticum</name>
    <dbReference type="NCBI Taxonomy" id="2800326"/>
    <lineage>
        <taxon>Bacteria</taxon>
        <taxon>Pseudomonadati</taxon>
        <taxon>Pseudomonadota</taxon>
        <taxon>Alphaproteobacteria</taxon>
        <taxon>Rhodospirillales</taxon>
        <taxon>Azospirillaceae</taxon>
        <taxon>Azospirillum</taxon>
    </lineage>
</organism>
<sequence>MADTAPTLNGVVETGLYVDDLAKARAFYEGVMGLRSMLLGDRLAAYPVGPGSVLLLFQKGLTDQPLDTPGGTIPPHGGGGSLHYAFAISAEHVDGWLARLAGHGVAVESIVAWPRGARSIYVRDPDGHLVELVTPGLWDNY</sequence>
<dbReference type="PROSITE" id="PS51819">
    <property type="entry name" value="VOC"/>
    <property type="match status" value="1"/>
</dbReference>
<dbReference type="SUPFAM" id="SSF54593">
    <property type="entry name" value="Glyoxalase/Bleomycin resistance protein/Dihydroxybiphenyl dioxygenase"/>
    <property type="match status" value="1"/>
</dbReference>